<comment type="catalytic activity">
    <reaction evidence="15 17">
        <text>DNA(n) + a 2'-deoxyribonucleoside 5'-triphosphate = DNA(n+1) + diphosphate</text>
        <dbReference type="Rhea" id="RHEA:22508"/>
        <dbReference type="Rhea" id="RHEA-COMP:17339"/>
        <dbReference type="Rhea" id="RHEA-COMP:17340"/>
        <dbReference type="ChEBI" id="CHEBI:33019"/>
        <dbReference type="ChEBI" id="CHEBI:61560"/>
        <dbReference type="ChEBI" id="CHEBI:173112"/>
        <dbReference type="EC" id="2.7.7.7"/>
    </reaction>
</comment>
<feature type="domain" description="DNA-directed DNA polymerase family A palm" evidence="20">
    <location>
        <begin position="632"/>
        <end position="839"/>
    </location>
</feature>
<dbReference type="GO" id="GO:0006302">
    <property type="term" value="P:double-strand break repair"/>
    <property type="evidence" value="ECO:0007669"/>
    <property type="project" value="TreeGrafter"/>
</dbReference>
<dbReference type="InterPro" id="IPR002562">
    <property type="entry name" value="3'-5'_exonuclease_dom"/>
</dbReference>
<evidence type="ECO:0000256" key="1">
    <source>
        <dbReference type="ARBA" id="ARBA00007705"/>
    </source>
</evidence>
<dbReference type="Pfam" id="PF02739">
    <property type="entry name" value="5_3_exonuc_N"/>
    <property type="match status" value="1"/>
</dbReference>
<dbReference type="InterPro" id="IPR008918">
    <property type="entry name" value="HhH2"/>
</dbReference>
<evidence type="ECO:0000256" key="17">
    <source>
        <dbReference type="RuleBase" id="RU004460"/>
    </source>
</evidence>
<evidence type="ECO:0000256" key="11">
    <source>
        <dbReference type="ARBA" id="ARBA00022839"/>
    </source>
</evidence>
<dbReference type="EMBL" id="JWIR02000003">
    <property type="protein sequence ID" value="KKB43314.1"/>
    <property type="molecule type" value="Genomic_DNA"/>
</dbReference>
<keyword evidence="22" id="KW-1185">Reference proteome</keyword>
<dbReference type="SUPFAM" id="SSF56672">
    <property type="entry name" value="DNA/RNA polymerases"/>
    <property type="match status" value="1"/>
</dbReference>
<dbReference type="InterPro" id="IPR029060">
    <property type="entry name" value="PIN-like_dom_sf"/>
</dbReference>
<dbReference type="InterPro" id="IPR018320">
    <property type="entry name" value="DNA_polymerase_1"/>
</dbReference>
<dbReference type="SMART" id="SM00279">
    <property type="entry name" value="HhH2"/>
    <property type="match status" value="1"/>
</dbReference>
<dbReference type="AlphaFoldDB" id="A0A0F5ICJ8"/>
<evidence type="ECO:0000256" key="8">
    <source>
        <dbReference type="ARBA" id="ARBA00022722"/>
    </source>
</evidence>
<dbReference type="PRINTS" id="PR00868">
    <property type="entry name" value="DNAPOLI"/>
</dbReference>
<dbReference type="FunFam" id="3.40.50.1010:FF:000001">
    <property type="entry name" value="DNA polymerase I"/>
    <property type="match status" value="1"/>
</dbReference>
<organism evidence="21 22">
    <name type="scientific">Bacillus thermotolerans</name>
    <name type="common">Quasibacillus thermotolerans</name>
    <dbReference type="NCBI Taxonomy" id="1221996"/>
    <lineage>
        <taxon>Bacteria</taxon>
        <taxon>Bacillati</taxon>
        <taxon>Bacillota</taxon>
        <taxon>Bacilli</taxon>
        <taxon>Bacillales</taxon>
        <taxon>Bacillaceae</taxon>
        <taxon>Bacillus</taxon>
    </lineage>
</organism>
<dbReference type="RefSeq" id="WP_040047687.1">
    <property type="nucleotide sequence ID" value="NZ_JWIR02000003.1"/>
</dbReference>
<reference evidence="21" key="1">
    <citation type="submission" date="2015-02" db="EMBL/GenBank/DDBJ databases">
        <title>Genome Assembly of Bacillaceae bacterium MTCC 8252.</title>
        <authorList>
            <person name="Verma A."/>
            <person name="Khatri I."/>
            <person name="Mual P."/>
            <person name="Subramanian S."/>
            <person name="Krishnamurthi S."/>
        </authorList>
    </citation>
    <scope>NUCLEOTIDE SEQUENCE [LARGE SCALE GENOMIC DNA]</scope>
    <source>
        <strain evidence="21">MTCC 8252</strain>
    </source>
</reference>
<feature type="domain" description="3'-5' exonuclease" evidence="18">
    <location>
        <begin position="298"/>
        <end position="465"/>
    </location>
</feature>
<dbReference type="CDD" id="cd08637">
    <property type="entry name" value="DNA_pol_A_pol_I_C"/>
    <property type="match status" value="1"/>
</dbReference>
<keyword evidence="13 17" id="KW-0238">DNA-binding</keyword>
<sequence length="875" mass="98787">MKKKIVLIDGNSIAYRAFFALPLLNNNKGVHTNAVYGFAMMLLKVMEEEKPTHLLVAFDAGKTTFRHETYSEYKGGRQKTPPELSEQFPYIRELLKAYSIAQYELENYEADDIIGTLSLQAESDGFEVKIYSGDKDLTQLASDQTTVCITKKGITDIEEYTPAHIQEKYGLTPQQIIDMKGLMGDSSDNIPGIPGVGEKTAIKLLKQFETVEKLLGSIDEVSGKKLKEKLEEHQELAVMSKELATISREVPLDFSISSLEYREPDEQKVYELFKDLGFNSLLDKLNRPAESTEEREQVEYKVVKELDEDLFSSSSSFYVEIITENYHQADIAGLGISGEKGTFFLPLETALQSDVFKAWAADDSKKKAVYDAKRTIIGLRRRGVELKGIDFDVWLASYLLNPSESPEDFAAVARLHGLTSVQTDEAVYGKGAKRKLPDEEVYTEHIASKAAVIEELKEVCLKELEQNEQIELFYELELPLALILADMETEGVQVDIGRLKEMGEDLKNKLTDIEQTIYRIAGTEFNINSPKQLGSVLFEKLGLPPIKKTKTGYSTSADVLEKLAPSHEIVEHILHYRQLGKLQSTYIEGLLKVVDKDTHKIHTRFNQALTQTGRLSSTEPNLQNIPIRLEEGRKIRQAFVPSDPEAVIFAADYSQIELRVLAHIADDERLIDAFKHGLDIHTATAAQVFHVSQDEVDSNMRRQAKAVNFGIVYGISDYGLSQSLGITRKEAGLFIERYLNSYPGVKEYMEDIVRQAKERGYVTTLLHRRRYIPEITSRNFNVRGFGERTAMNTPIQGSAADIIKKAMIDVAERVKEEGLASKLLLQVHDELIFEVPKEELDVMKKLVPEVMEQAVELNVPLKVDYSYGSTWYDAK</sequence>
<evidence type="ECO:0000256" key="4">
    <source>
        <dbReference type="ARBA" id="ARBA00020311"/>
    </source>
</evidence>
<dbReference type="EC" id="2.7.7.7" evidence="3 16"/>
<evidence type="ECO:0000256" key="16">
    <source>
        <dbReference type="NCBIfam" id="TIGR00593"/>
    </source>
</evidence>
<dbReference type="STRING" id="1221996.QY95_01559"/>
<dbReference type="FunFam" id="1.10.150.20:FF:000003">
    <property type="entry name" value="DNA polymerase I"/>
    <property type="match status" value="1"/>
</dbReference>
<dbReference type="InterPro" id="IPR036279">
    <property type="entry name" value="5-3_exonuclease_C_sf"/>
</dbReference>
<dbReference type="Gene3D" id="3.40.50.1010">
    <property type="entry name" value="5'-nuclease"/>
    <property type="match status" value="1"/>
</dbReference>
<keyword evidence="9 17" id="KW-0227">DNA damage</keyword>
<name>A0A0F5ICJ8_BACTR</name>
<dbReference type="InterPro" id="IPR054690">
    <property type="entry name" value="DNA_polI_exonuclease"/>
</dbReference>
<dbReference type="InterPro" id="IPR020045">
    <property type="entry name" value="DNA_polI_H3TH"/>
</dbReference>
<evidence type="ECO:0000256" key="14">
    <source>
        <dbReference type="ARBA" id="ARBA00023204"/>
    </source>
</evidence>
<dbReference type="GO" id="GO:0008409">
    <property type="term" value="F:5'-3' exonuclease activity"/>
    <property type="evidence" value="ECO:0007669"/>
    <property type="project" value="InterPro"/>
</dbReference>
<evidence type="ECO:0000256" key="9">
    <source>
        <dbReference type="ARBA" id="ARBA00022763"/>
    </source>
</evidence>
<dbReference type="Proteomes" id="UP000031563">
    <property type="component" value="Unassembled WGS sequence"/>
</dbReference>
<keyword evidence="8" id="KW-0540">Nuclease</keyword>
<dbReference type="NCBIfam" id="TIGR00593">
    <property type="entry name" value="pola"/>
    <property type="match status" value="1"/>
</dbReference>
<keyword evidence="5 17" id="KW-0808">Transferase</keyword>
<keyword evidence="12 17" id="KW-0239">DNA-directed DNA polymerase</keyword>
<dbReference type="GO" id="GO:0008408">
    <property type="term" value="F:3'-5' exonuclease activity"/>
    <property type="evidence" value="ECO:0007669"/>
    <property type="project" value="InterPro"/>
</dbReference>
<dbReference type="SMART" id="SM00482">
    <property type="entry name" value="POLAc"/>
    <property type="match status" value="1"/>
</dbReference>
<evidence type="ECO:0000313" key="21">
    <source>
        <dbReference type="EMBL" id="KKB43314.1"/>
    </source>
</evidence>
<keyword evidence="14 17" id="KW-0234">DNA repair</keyword>
<evidence type="ECO:0000256" key="12">
    <source>
        <dbReference type="ARBA" id="ARBA00022932"/>
    </source>
</evidence>
<dbReference type="InterPro" id="IPR002298">
    <property type="entry name" value="DNA_polymerase_A"/>
</dbReference>
<protein>
    <recommendedName>
        <fullName evidence="4 16">DNA polymerase I</fullName>
        <ecNumber evidence="3 16">2.7.7.7</ecNumber>
    </recommendedName>
</protein>
<dbReference type="FunFam" id="1.20.1060.10:FF:000001">
    <property type="entry name" value="DNA polymerase I"/>
    <property type="match status" value="1"/>
</dbReference>
<dbReference type="PROSITE" id="PS00447">
    <property type="entry name" value="DNA_POLYMERASE_A"/>
    <property type="match status" value="1"/>
</dbReference>
<dbReference type="SUPFAM" id="SSF53098">
    <property type="entry name" value="Ribonuclease H-like"/>
    <property type="match status" value="1"/>
</dbReference>
<dbReference type="GO" id="GO:0003887">
    <property type="term" value="F:DNA-directed DNA polymerase activity"/>
    <property type="evidence" value="ECO:0007669"/>
    <property type="project" value="UniProtKB-UniRule"/>
</dbReference>
<dbReference type="InterPro" id="IPR012337">
    <property type="entry name" value="RNaseH-like_sf"/>
</dbReference>
<dbReference type="Pfam" id="PF00476">
    <property type="entry name" value="DNA_pol_A"/>
    <property type="match status" value="1"/>
</dbReference>
<comment type="caution">
    <text evidence="21">The sequence shown here is derived from an EMBL/GenBank/DDBJ whole genome shotgun (WGS) entry which is preliminary data.</text>
</comment>
<dbReference type="Gene3D" id="1.10.150.20">
    <property type="entry name" value="5' to 3' exonuclease, C-terminal subdomain"/>
    <property type="match status" value="2"/>
</dbReference>
<accession>A0A0F5ICJ8</accession>
<dbReference type="Gene3D" id="1.20.1060.10">
    <property type="entry name" value="Taq DNA Polymerase, Chain T, domain 4"/>
    <property type="match status" value="1"/>
</dbReference>
<dbReference type="Pfam" id="PF22619">
    <property type="entry name" value="DNA_polI_exo1"/>
    <property type="match status" value="1"/>
</dbReference>
<evidence type="ECO:0000259" key="19">
    <source>
        <dbReference type="SMART" id="SM00475"/>
    </source>
</evidence>
<evidence type="ECO:0000256" key="6">
    <source>
        <dbReference type="ARBA" id="ARBA00022695"/>
    </source>
</evidence>
<dbReference type="Pfam" id="PF01367">
    <property type="entry name" value="5_3_exonuc"/>
    <property type="match status" value="1"/>
</dbReference>
<dbReference type="Gene3D" id="3.30.70.370">
    <property type="match status" value="1"/>
</dbReference>
<dbReference type="SMART" id="SM00475">
    <property type="entry name" value="53EXOc"/>
    <property type="match status" value="1"/>
</dbReference>
<dbReference type="SUPFAM" id="SSF47807">
    <property type="entry name" value="5' to 3' exonuclease, C-terminal subdomain"/>
    <property type="match status" value="1"/>
</dbReference>
<dbReference type="InterPro" id="IPR001098">
    <property type="entry name" value="DNA-dir_DNA_pol_A_palm_dom"/>
</dbReference>
<proteinExistence type="inferred from homology"/>
<comment type="subunit">
    <text evidence="2 17">Single-chain monomer with multiple functions.</text>
</comment>
<keyword evidence="7 17" id="KW-0235">DNA replication</keyword>
<dbReference type="SMART" id="SM00474">
    <property type="entry name" value="35EXOc"/>
    <property type="match status" value="1"/>
</dbReference>
<dbReference type="InterPro" id="IPR036397">
    <property type="entry name" value="RNaseH_sf"/>
</dbReference>
<dbReference type="GO" id="GO:0003677">
    <property type="term" value="F:DNA binding"/>
    <property type="evidence" value="ECO:0007669"/>
    <property type="project" value="UniProtKB-UniRule"/>
</dbReference>
<evidence type="ECO:0000256" key="7">
    <source>
        <dbReference type="ARBA" id="ARBA00022705"/>
    </source>
</evidence>
<dbReference type="InterPro" id="IPR043502">
    <property type="entry name" value="DNA/RNA_pol_sf"/>
</dbReference>
<evidence type="ECO:0000259" key="20">
    <source>
        <dbReference type="SMART" id="SM00482"/>
    </source>
</evidence>
<keyword evidence="11" id="KW-0269">Exonuclease</keyword>
<dbReference type="PANTHER" id="PTHR10133:SF27">
    <property type="entry name" value="DNA POLYMERASE NU"/>
    <property type="match status" value="1"/>
</dbReference>
<evidence type="ECO:0000256" key="15">
    <source>
        <dbReference type="ARBA" id="ARBA00049244"/>
    </source>
</evidence>
<dbReference type="InterPro" id="IPR020046">
    <property type="entry name" value="5-3_exonucl_a-hlix_arch_N"/>
</dbReference>
<keyword evidence="10" id="KW-0378">Hydrolase</keyword>
<evidence type="ECO:0000313" key="22">
    <source>
        <dbReference type="Proteomes" id="UP000031563"/>
    </source>
</evidence>
<dbReference type="InterPro" id="IPR019760">
    <property type="entry name" value="DNA-dir_DNA_pol_A_CS"/>
</dbReference>
<dbReference type="NCBIfam" id="NF004397">
    <property type="entry name" value="PRK05755.1"/>
    <property type="match status" value="1"/>
</dbReference>
<dbReference type="PANTHER" id="PTHR10133">
    <property type="entry name" value="DNA POLYMERASE I"/>
    <property type="match status" value="1"/>
</dbReference>
<feature type="domain" description="5'-3' exonuclease" evidence="19">
    <location>
        <begin position="3"/>
        <end position="262"/>
    </location>
</feature>
<evidence type="ECO:0000256" key="5">
    <source>
        <dbReference type="ARBA" id="ARBA00022679"/>
    </source>
</evidence>
<evidence type="ECO:0000256" key="10">
    <source>
        <dbReference type="ARBA" id="ARBA00022801"/>
    </source>
</evidence>
<evidence type="ECO:0000256" key="13">
    <source>
        <dbReference type="ARBA" id="ARBA00023125"/>
    </source>
</evidence>
<dbReference type="GO" id="GO:0006261">
    <property type="term" value="P:DNA-templated DNA replication"/>
    <property type="evidence" value="ECO:0007669"/>
    <property type="project" value="UniProtKB-UniRule"/>
</dbReference>
<dbReference type="Gene3D" id="3.30.420.10">
    <property type="entry name" value="Ribonuclease H-like superfamily/Ribonuclease H"/>
    <property type="match status" value="1"/>
</dbReference>
<evidence type="ECO:0000256" key="3">
    <source>
        <dbReference type="ARBA" id="ARBA00012417"/>
    </source>
</evidence>
<keyword evidence="6 17" id="KW-0548">Nucleotidyltransferase</keyword>
<dbReference type="CDD" id="cd09898">
    <property type="entry name" value="H3TH_53EXO"/>
    <property type="match status" value="1"/>
</dbReference>
<dbReference type="CDD" id="cd06140">
    <property type="entry name" value="DNA_polA_I_Bacillus_like_exo"/>
    <property type="match status" value="1"/>
</dbReference>
<dbReference type="CDD" id="cd09859">
    <property type="entry name" value="PIN_53EXO"/>
    <property type="match status" value="1"/>
</dbReference>
<comment type="similarity">
    <text evidence="1 17">Belongs to the DNA polymerase type-A family.</text>
</comment>
<dbReference type="InterPro" id="IPR002421">
    <property type="entry name" value="5-3_exonuclease"/>
</dbReference>
<dbReference type="OrthoDB" id="9806424at2"/>
<dbReference type="SUPFAM" id="SSF88723">
    <property type="entry name" value="PIN domain-like"/>
    <property type="match status" value="1"/>
</dbReference>
<evidence type="ECO:0000256" key="2">
    <source>
        <dbReference type="ARBA" id="ARBA00011541"/>
    </source>
</evidence>
<evidence type="ECO:0000259" key="18">
    <source>
        <dbReference type="SMART" id="SM00474"/>
    </source>
</evidence>
<dbReference type="FunFam" id="1.10.150.20:FF:000002">
    <property type="entry name" value="DNA polymerase I"/>
    <property type="match status" value="1"/>
</dbReference>
<gene>
    <name evidence="17" type="primary">polA</name>
    <name evidence="21" type="ORF">QY95_01559</name>
</gene>